<name>A0A8J8MNX4_9FIRM</name>
<evidence type="ECO:0000259" key="8">
    <source>
        <dbReference type="PROSITE" id="PS50928"/>
    </source>
</evidence>
<dbReference type="SUPFAM" id="SSF161098">
    <property type="entry name" value="MetI-like"/>
    <property type="match status" value="1"/>
</dbReference>
<dbReference type="PROSITE" id="PS50928">
    <property type="entry name" value="ABC_TM1"/>
    <property type="match status" value="1"/>
</dbReference>
<keyword evidence="4 7" id="KW-0812">Transmembrane</keyword>
<evidence type="ECO:0000256" key="6">
    <source>
        <dbReference type="ARBA" id="ARBA00023136"/>
    </source>
</evidence>
<comment type="similarity">
    <text evidence="7">Belongs to the binding-protein-dependent transport system permease family.</text>
</comment>
<keyword evidence="2 7" id="KW-0813">Transport</keyword>
<dbReference type="PANTHER" id="PTHR43744">
    <property type="entry name" value="ABC TRANSPORTER PERMEASE PROTEIN MG189-RELATED-RELATED"/>
    <property type="match status" value="1"/>
</dbReference>
<comment type="subcellular location">
    <subcellularLocation>
        <location evidence="1 7">Cell membrane</location>
        <topology evidence="1 7">Multi-pass membrane protein</topology>
    </subcellularLocation>
</comment>
<reference evidence="9" key="1">
    <citation type="submission" date="2020-07" db="EMBL/GenBank/DDBJ databases">
        <title>Vallitalea pronyensis genome.</title>
        <authorList>
            <person name="Postec A."/>
        </authorList>
    </citation>
    <scope>NUCLEOTIDE SEQUENCE</scope>
    <source>
        <strain evidence="9">FatNI3</strain>
    </source>
</reference>
<keyword evidence="5 7" id="KW-1133">Transmembrane helix</keyword>
<feature type="transmembrane region" description="Helical" evidence="7">
    <location>
        <begin position="262"/>
        <end position="282"/>
    </location>
</feature>
<dbReference type="Proteomes" id="UP000683246">
    <property type="component" value="Chromosome"/>
</dbReference>
<feature type="transmembrane region" description="Helical" evidence="7">
    <location>
        <begin position="113"/>
        <end position="133"/>
    </location>
</feature>
<evidence type="ECO:0000256" key="2">
    <source>
        <dbReference type="ARBA" id="ARBA00022448"/>
    </source>
</evidence>
<dbReference type="InterPro" id="IPR035906">
    <property type="entry name" value="MetI-like_sf"/>
</dbReference>
<evidence type="ECO:0000313" key="10">
    <source>
        <dbReference type="Proteomes" id="UP000683246"/>
    </source>
</evidence>
<feature type="transmembrane region" description="Helical" evidence="7">
    <location>
        <begin position="82"/>
        <end position="101"/>
    </location>
</feature>
<feature type="transmembrane region" description="Helical" evidence="7">
    <location>
        <begin position="185"/>
        <end position="209"/>
    </location>
</feature>
<dbReference type="Pfam" id="PF00528">
    <property type="entry name" value="BPD_transp_1"/>
    <property type="match status" value="1"/>
</dbReference>
<dbReference type="AlphaFoldDB" id="A0A8J8MNX4"/>
<keyword evidence="3" id="KW-1003">Cell membrane</keyword>
<evidence type="ECO:0000313" key="9">
    <source>
        <dbReference type="EMBL" id="QUI25412.1"/>
    </source>
</evidence>
<dbReference type="InterPro" id="IPR000515">
    <property type="entry name" value="MetI-like"/>
</dbReference>
<dbReference type="RefSeq" id="WP_212696117.1">
    <property type="nucleotide sequence ID" value="NZ_CP058649.1"/>
</dbReference>
<feature type="transmembrane region" description="Helical" evidence="7">
    <location>
        <begin position="20"/>
        <end position="42"/>
    </location>
</feature>
<keyword evidence="10" id="KW-1185">Reference proteome</keyword>
<evidence type="ECO:0000256" key="7">
    <source>
        <dbReference type="RuleBase" id="RU363032"/>
    </source>
</evidence>
<organism evidence="9 10">
    <name type="scientific">Vallitalea pronyensis</name>
    <dbReference type="NCBI Taxonomy" id="1348613"/>
    <lineage>
        <taxon>Bacteria</taxon>
        <taxon>Bacillati</taxon>
        <taxon>Bacillota</taxon>
        <taxon>Clostridia</taxon>
        <taxon>Lachnospirales</taxon>
        <taxon>Vallitaleaceae</taxon>
        <taxon>Vallitalea</taxon>
    </lineage>
</organism>
<gene>
    <name evidence="9" type="ORF">HZI73_25315</name>
</gene>
<keyword evidence="6 7" id="KW-0472">Membrane</keyword>
<dbReference type="PANTHER" id="PTHR43744:SF9">
    <property type="entry name" value="POLYGALACTURONAN_RHAMNOGALACTURONAN TRANSPORT SYSTEM PERMEASE PROTEIN YTCP"/>
    <property type="match status" value="1"/>
</dbReference>
<evidence type="ECO:0000256" key="1">
    <source>
        <dbReference type="ARBA" id="ARBA00004651"/>
    </source>
</evidence>
<dbReference type="CDD" id="cd06261">
    <property type="entry name" value="TM_PBP2"/>
    <property type="match status" value="1"/>
</dbReference>
<dbReference type="Gene3D" id="1.10.3720.10">
    <property type="entry name" value="MetI-like"/>
    <property type="match status" value="1"/>
</dbReference>
<dbReference type="KEGG" id="vpy:HZI73_25315"/>
<feature type="domain" description="ABC transmembrane type-1" evidence="8">
    <location>
        <begin position="78"/>
        <end position="286"/>
    </location>
</feature>
<dbReference type="EMBL" id="CP058649">
    <property type="protein sequence ID" value="QUI25412.1"/>
    <property type="molecule type" value="Genomic_DNA"/>
</dbReference>
<evidence type="ECO:0000256" key="3">
    <source>
        <dbReference type="ARBA" id="ARBA00022475"/>
    </source>
</evidence>
<proteinExistence type="inferred from homology"/>
<dbReference type="GO" id="GO:0055085">
    <property type="term" value="P:transmembrane transport"/>
    <property type="evidence" value="ECO:0007669"/>
    <property type="project" value="InterPro"/>
</dbReference>
<feature type="transmembrane region" description="Helical" evidence="7">
    <location>
        <begin position="145"/>
        <end position="165"/>
    </location>
</feature>
<accession>A0A8J8MNX4</accession>
<sequence>MTKQKASTGASDKTVDIMIYIILGLIGLGVAYPLYFIIIASFSDPTMVNTGQVILLPKKTTFEGFALLFHHNDLWIGYRNTIIYALSGSGIGIIITMMVAYTLSIRDFKSGRFIMFFLMITLYFNGGLIPTYLWMKKINLTNTPFIMILLGSVSVFNIILARTFIRSSLSKELYEAAVIDGCTHFQYFFQIVLPLSKAIIAVLGLYYGVFHWNDYFRALIYLRDGELYPLQLFLRSILVEASADMELLDVEEVIKQQRLVELIKYGLIIVSSLPILMVYPFLQKYFVKGVMIGSVKG</sequence>
<protein>
    <submittedName>
        <fullName evidence="9">Carbohydrate ABC transporter permease</fullName>
    </submittedName>
</protein>
<evidence type="ECO:0000256" key="4">
    <source>
        <dbReference type="ARBA" id="ARBA00022692"/>
    </source>
</evidence>
<dbReference type="GO" id="GO:0005886">
    <property type="term" value="C:plasma membrane"/>
    <property type="evidence" value="ECO:0007669"/>
    <property type="project" value="UniProtKB-SubCell"/>
</dbReference>
<evidence type="ECO:0000256" key="5">
    <source>
        <dbReference type="ARBA" id="ARBA00022989"/>
    </source>
</evidence>